<evidence type="ECO:0000256" key="4">
    <source>
        <dbReference type="ARBA" id="ARBA00022827"/>
    </source>
</evidence>
<dbReference type="Gene3D" id="1.10.540.10">
    <property type="entry name" value="Acyl-CoA dehydrogenase/oxidase, N-terminal domain"/>
    <property type="match status" value="1"/>
</dbReference>
<dbReference type="SUPFAM" id="SSF47203">
    <property type="entry name" value="Acyl-CoA dehydrogenase C-terminal domain-like"/>
    <property type="match status" value="1"/>
</dbReference>
<organism evidence="9 10">
    <name type="scientific">Sporosarcina soli</name>
    <dbReference type="NCBI Taxonomy" id="334736"/>
    <lineage>
        <taxon>Bacteria</taxon>
        <taxon>Bacillati</taxon>
        <taxon>Bacillota</taxon>
        <taxon>Bacilli</taxon>
        <taxon>Bacillales</taxon>
        <taxon>Caryophanaceae</taxon>
        <taxon>Sporosarcina</taxon>
    </lineage>
</organism>
<proteinExistence type="inferred from homology"/>
<gene>
    <name evidence="9" type="ORF">ACFPRA_02330</name>
</gene>
<dbReference type="RefSeq" id="WP_381430158.1">
    <property type="nucleotide sequence ID" value="NZ_JBHSNO010000001.1"/>
</dbReference>
<reference evidence="10" key="1">
    <citation type="journal article" date="2019" name="Int. J. Syst. Evol. Microbiol.">
        <title>The Global Catalogue of Microorganisms (GCM) 10K type strain sequencing project: providing services to taxonomists for standard genome sequencing and annotation.</title>
        <authorList>
            <consortium name="The Broad Institute Genomics Platform"/>
            <consortium name="The Broad Institute Genome Sequencing Center for Infectious Disease"/>
            <person name="Wu L."/>
            <person name="Ma J."/>
        </authorList>
    </citation>
    <scope>NUCLEOTIDE SEQUENCE [LARGE SCALE GENOMIC DNA]</scope>
    <source>
        <strain evidence="10">CGMCC 4.1434</strain>
    </source>
</reference>
<dbReference type="EC" id="1.-.-.-" evidence="9"/>
<sequence length="413" mass="46214">MIDFSISDEVKEVISALYKFIDIEVEPLRKKFQKELENERYLYDENGVYVQEVQKALKQIREKSAQAGFYNMFGDPRLGGNGDEYGPIAVASIFERIAKKYGVDLFTMEIFPKGLFSGGLTPVLLGMNKEVMEEVLPEISSGETVLCFGLSEPDAGSDVWNIRTKAEKDGEHWVINGTKQWITNAHYAKYMMTFAITDQALVDKRQGGISCFLVPFDGETCTATSTIPALGHLGSATAIVSLDNARVHERYLIGDLHQGFGKALHGVDIGRVVLAAQCVGVAEWALEIAVNYANERKTFGTTIGNHQAIQMMLADCALDIYAGKNMLLNCAWKLEHQSEFPIKEISLTKAFCTEMVQRVVDRCMQIHGGMGLTNELKLEKAWRWARMTRVPDGTTEIQKRTIARRLLQGDMDF</sequence>
<dbReference type="Gene3D" id="1.20.140.10">
    <property type="entry name" value="Butyryl-CoA Dehydrogenase, subunit A, domain 3"/>
    <property type="match status" value="1"/>
</dbReference>
<dbReference type="Gene3D" id="2.40.110.10">
    <property type="entry name" value="Butyryl-CoA Dehydrogenase, subunit A, domain 2"/>
    <property type="match status" value="1"/>
</dbReference>
<keyword evidence="10" id="KW-1185">Reference proteome</keyword>
<dbReference type="InterPro" id="IPR009075">
    <property type="entry name" value="AcylCo_DH/oxidase_C"/>
</dbReference>
<dbReference type="Pfam" id="PF00441">
    <property type="entry name" value="Acyl-CoA_dh_1"/>
    <property type="match status" value="1"/>
</dbReference>
<keyword evidence="4 6" id="KW-0274">FAD</keyword>
<comment type="similarity">
    <text evidence="2 6">Belongs to the acyl-CoA dehydrogenase family.</text>
</comment>
<dbReference type="InterPro" id="IPR009100">
    <property type="entry name" value="AcylCoA_DH/oxidase_NM_dom_sf"/>
</dbReference>
<dbReference type="EMBL" id="JBHSNO010000001">
    <property type="protein sequence ID" value="MFC5587746.1"/>
    <property type="molecule type" value="Genomic_DNA"/>
</dbReference>
<dbReference type="CDD" id="cd00567">
    <property type="entry name" value="ACAD"/>
    <property type="match status" value="1"/>
</dbReference>
<dbReference type="Pfam" id="PF02770">
    <property type="entry name" value="Acyl-CoA_dh_M"/>
    <property type="match status" value="1"/>
</dbReference>
<evidence type="ECO:0000256" key="3">
    <source>
        <dbReference type="ARBA" id="ARBA00022630"/>
    </source>
</evidence>
<dbReference type="InterPro" id="IPR037069">
    <property type="entry name" value="AcylCoA_DH/ox_N_sf"/>
</dbReference>
<dbReference type="PANTHER" id="PTHR48083:SF2">
    <property type="entry name" value="MEDIUM-CHAIN SPECIFIC ACYL-COA DEHYDROGENASE, MITOCHONDRIAL"/>
    <property type="match status" value="1"/>
</dbReference>
<dbReference type="InterPro" id="IPR046373">
    <property type="entry name" value="Acyl-CoA_Oxase/DH_mid-dom_sf"/>
</dbReference>
<evidence type="ECO:0000313" key="9">
    <source>
        <dbReference type="EMBL" id="MFC5587746.1"/>
    </source>
</evidence>
<dbReference type="InterPro" id="IPR050741">
    <property type="entry name" value="Acyl-CoA_dehydrogenase"/>
</dbReference>
<dbReference type="InterPro" id="IPR036250">
    <property type="entry name" value="AcylCo_DH-like_C"/>
</dbReference>
<evidence type="ECO:0000256" key="1">
    <source>
        <dbReference type="ARBA" id="ARBA00001974"/>
    </source>
</evidence>
<evidence type="ECO:0000259" key="8">
    <source>
        <dbReference type="Pfam" id="PF02770"/>
    </source>
</evidence>
<dbReference type="PANTHER" id="PTHR48083">
    <property type="entry name" value="MEDIUM-CHAIN SPECIFIC ACYL-COA DEHYDROGENASE, MITOCHONDRIAL-RELATED"/>
    <property type="match status" value="1"/>
</dbReference>
<protein>
    <submittedName>
        <fullName evidence="9">Acyl-CoA dehydrogenase family protein</fullName>
        <ecNumber evidence="9">1.-.-.-</ecNumber>
    </submittedName>
</protein>
<name>A0ABW0TED0_9BACL</name>
<dbReference type="InterPro" id="IPR006091">
    <property type="entry name" value="Acyl-CoA_Oxase/DH_mid-dom"/>
</dbReference>
<evidence type="ECO:0000256" key="2">
    <source>
        <dbReference type="ARBA" id="ARBA00009347"/>
    </source>
</evidence>
<feature type="domain" description="Acyl-CoA oxidase/dehydrogenase middle" evidence="8">
    <location>
        <begin position="147"/>
        <end position="244"/>
    </location>
</feature>
<evidence type="ECO:0000256" key="5">
    <source>
        <dbReference type="ARBA" id="ARBA00023002"/>
    </source>
</evidence>
<accession>A0ABW0TED0</accession>
<evidence type="ECO:0000256" key="6">
    <source>
        <dbReference type="RuleBase" id="RU362125"/>
    </source>
</evidence>
<evidence type="ECO:0000313" key="10">
    <source>
        <dbReference type="Proteomes" id="UP001596109"/>
    </source>
</evidence>
<dbReference type="Proteomes" id="UP001596109">
    <property type="component" value="Unassembled WGS sequence"/>
</dbReference>
<feature type="domain" description="Acyl-CoA dehydrogenase/oxidase C-terminal" evidence="7">
    <location>
        <begin position="258"/>
        <end position="407"/>
    </location>
</feature>
<comment type="caution">
    <text evidence="9">The sequence shown here is derived from an EMBL/GenBank/DDBJ whole genome shotgun (WGS) entry which is preliminary data.</text>
</comment>
<dbReference type="SUPFAM" id="SSF56645">
    <property type="entry name" value="Acyl-CoA dehydrogenase NM domain-like"/>
    <property type="match status" value="1"/>
</dbReference>
<comment type="cofactor">
    <cofactor evidence="1 6">
        <name>FAD</name>
        <dbReference type="ChEBI" id="CHEBI:57692"/>
    </cofactor>
</comment>
<dbReference type="GO" id="GO:0016491">
    <property type="term" value="F:oxidoreductase activity"/>
    <property type="evidence" value="ECO:0007669"/>
    <property type="project" value="UniProtKB-KW"/>
</dbReference>
<evidence type="ECO:0000259" key="7">
    <source>
        <dbReference type="Pfam" id="PF00441"/>
    </source>
</evidence>
<keyword evidence="5 6" id="KW-0560">Oxidoreductase</keyword>
<keyword evidence="3 6" id="KW-0285">Flavoprotein</keyword>